<protein>
    <submittedName>
        <fullName evidence="9">Glycosyltransferase</fullName>
    </submittedName>
</protein>
<comment type="subcellular location">
    <subcellularLocation>
        <location evidence="1">Membrane</location>
        <topology evidence="1">Multi-pass membrane protein</topology>
    </subcellularLocation>
</comment>
<dbReference type="PANTHER" id="PTHR48090:SF1">
    <property type="entry name" value="PROPHAGE BACTOPRENOL GLUCOSYL TRANSFERASE HOMOLOG"/>
    <property type="match status" value="1"/>
</dbReference>
<keyword evidence="10" id="KW-1185">Reference proteome</keyword>
<keyword evidence="4 7" id="KW-0812">Transmembrane</keyword>
<gene>
    <name evidence="9" type="ORF">DESAMIL20_1958</name>
</gene>
<organism evidence="9 10">
    <name type="scientific">Desulfurella amilsii</name>
    <dbReference type="NCBI Taxonomy" id="1562698"/>
    <lineage>
        <taxon>Bacteria</taxon>
        <taxon>Pseudomonadati</taxon>
        <taxon>Campylobacterota</taxon>
        <taxon>Desulfurellia</taxon>
        <taxon>Desulfurellales</taxon>
        <taxon>Desulfurellaceae</taxon>
        <taxon>Desulfurella</taxon>
    </lineage>
</organism>
<dbReference type="STRING" id="1562698.DESAMIL20_1958"/>
<evidence type="ECO:0000256" key="5">
    <source>
        <dbReference type="ARBA" id="ARBA00022989"/>
    </source>
</evidence>
<dbReference type="InterPro" id="IPR001173">
    <property type="entry name" value="Glyco_trans_2-like"/>
</dbReference>
<dbReference type="EMBL" id="MDSU01000018">
    <property type="protein sequence ID" value="OSS42405.1"/>
    <property type="molecule type" value="Genomic_DNA"/>
</dbReference>
<dbReference type="CDD" id="cd04187">
    <property type="entry name" value="DPM1_like_bac"/>
    <property type="match status" value="1"/>
</dbReference>
<accession>A0A1X4XY02</accession>
<dbReference type="GO" id="GO:0016757">
    <property type="term" value="F:glycosyltransferase activity"/>
    <property type="evidence" value="ECO:0007669"/>
    <property type="project" value="UniProtKB-KW"/>
</dbReference>
<dbReference type="Gene3D" id="3.90.550.10">
    <property type="entry name" value="Spore Coat Polysaccharide Biosynthesis Protein SpsA, Chain A"/>
    <property type="match status" value="1"/>
</dbReference>
<evidence type="ECO:0000313" key="10">
    <source>
        <dbReference type="Proteomes" id="UP000194141"/>
    </source>
</evidence>
<keyword evidence="5 7" id="KW-1133">Transmembrane helix</keyword>
<evidence type="ECO:0000256" key="1">
    <source>
        <dbReference type="ARBA" id="ARBA00004141"/>
    </source>
</evidence>
<comment type="caution">
    <text evidence="9">The sequence shown here is derived from an EMBL/GenBank/DDBJ whole genome shotgun (WGS) entry which is preliminary data.</text>
</comment>
<dbReference type="InterPro" id="IPR029044">
    <property type="entry name" value="Nucleotide-diphossugar_trans"/>
</dbReference>
<dbReference type="PANTHER" id="PTHR48090">
    <property type="entry name" value="UNDECAPRENYL-PHOSPHATE 4-DEOXY-4-FORMAMIDO-L-ARABINOSE TRANSFERASE-RELATED"/>
    <property type="match status" value="1"/>
</dbReference>
<sequence>MIKDNGKPKIAVIIPCYNEEEVLPETINILSDFLERMKASEISEDSFLLFIDDGSKDNTWHTIEKAAQISHFIKAIKFSRNFGHQNALLAGYEYVVDKCDAALTIDADLQDDINVVEEGIKKINDGCDIVYFARKRRSADSWFKRTTAVLFYKLMALLGVEIVYNHADFRLTTNRVQRELLSFREVNLFLRAMFPLMGFRSEIIYEDRKERKAGESKYPLKKMLAFAFEGITSFSVMPLRFITVLGIIVFLLSILMGFYIVFVKFFGHSVVPGWASVVIPIYLLGGLTIFSIGVAGEYIGKIYKEVKARPRFIVDKVIE</sequence>
<evidence type="ECO:0000256" key="6">
    <source>
        <dbReference type="ARBA" id="ARBA00023136"/>
    </source>
</evidence>
<keyword evidence="2" id="KW-0328">Glycosyltransferase</keyword>
<dbReference type="InterPro" id="IPR050256">
    <property type="entry name" value="Glycosyltransferase_2"/>
</dbReference>
<keyword evidence="3 9" id="KW-0808">Transferase</keyword>
<dbReference type="SUPFAM" id="SSF53448">
    <property type="entry name" value="Nucleotide-diphospho-sugar transferases"/>
    <property type="match status" value="1"/>
</dbReference>
<feature type="domain" description="Glycosyltransferase 2-like" evidence="8">
    <location>
        <begin position="12"/>
        <end position="172"/>
    </location>
</feature>
<feature type="transmembrane region" description="Helical" evidence="7">
    <location>
        <begin position="241"/>
        <end position="262"/>
    </location>
</feature>
<keyword evidence="6 7" id="KW-0472">Membrane</keyword>
<evidence type="ECO:0000256" key="3">
    <source>
        <dbReference type="ARBA" id="ARBA00022679"/>
    </source>
</evidence>
<reference evidence="9 10" key="1">
    <citation type="journal article" date="2017" name="Front. Microbiol.">
        <title>Genome Sequence of Desulfurella amilsii Strain TR1 and Comparative Genomics of Desulfurellaceae Family.</title>
        <authorList>
            <person name="Florentino A.P."/>
            <person name="Stams A.J."/>
            <person name="Sanchez-Andrea I."/>
        </authorList>
    </citation>
    <scope>NUCLEOTIDE SEQUENCE [LARGE SCALE GENOMIC DNA]</scope>
    <source>
        <strain evidence="9 10">TR1</strain>
    </source>
</reference>
<feature type="transmembrane region" description="Helical" evidence="7">
    <location>
        <begin position="274"/>
        <end position="299"/>
    </location>
</feature>
<evidence type="ECO:0000256" key="2">
    <source>
        <dbReference type="ARBA" id="ARBA00022676"/>
    </source>
</evidence>
<proteinExistence type="predicted"/>
<dbReference type="Proteomes" id="UP000194141">
    <property type="component" value="Unassembled WGS sequence"/>
</dbReference>
<evidence type="ECO:0000256" key="4">
    <source>
        <dbReference type="ARBA" id="ARBA00022692"/>
    </source>
</evidence>
<dbReference type="GO" id="GO:0005886">
    <property type="term" value="C:plasma membrane"/>
    <property type="evidence" value="ECO:0007669"/>
    <property type="project" value="TreeGrafter"/>
</dbReference>
<evidence type="ECO:0000256" key="7">
    <source>
        <dbReference type="SAM" id="Phobius"/>
    </source>
</evidence>
<name>A0A1X4XY02_9BACT</name>
<dbReference type="Pfam" id="PF00535">
    <property type="entry name" value="Glycos_transf_2"/>
    <property type="match status" value="1"/>
</dbReference>
<evidence type="ECO:0000313" key="9">
    <source>
        <dbReference type="EMBL" id="OSS42405.1"/>
    </source>
</evidence>
<dbReference type="RefSeq" id="WP_204218597.1">
    <property type="nucleotide sequence ID" value="NZ_MDSU01000018.1"/>
</dbReference>
<dbReference type="AlphaFoldDB" id="A0A1X4XY02"/>
<evidence type="ECO:0000259" key="8">
    <source>
        <dbReference type="Pfam" id="PF00535"/>
    </source>
</evidence>